<dbReference type="InterPro" id="IPR003423">
    <property type="entry name" value="OMP_efflux"/>
</dbReference>
<dbReference type="Gene3D" id="2.20.200.10">
    <property type="entry name" value="Outer membrane efflux proteins (OEP)"/>
    <property type="match status" value="1"/>
</dbReference>
<accession>A0ABY5J5K6</accession>
<dbReference type="SUPFAM" id="SSF56954">
    <property type="entry name" value="Outer membrane efflux proteins (OEP)"/>
    <property type="match status" value="1"/>
</dbReference>
<evidence type="ECO:0000313" key="9">
    <source>
        <dbReference type="Proteomes" id="UP000887421"/>
    </source>
</evidence>
<reference evidence="8" key="1">
    <citation type="submission" date="2021-05" db="EMBL/GenBank/DDBJ databases">
        <title>Complete genome sequence of Pseudomonas seleniipraecipitans strain D1-6.</title>
        <authorList>
            <person name="Lafi F."/>
            <person name="Eida A."/>
            <person name="Alam I."/>
            <person name="Hert H."/>
            <person name="Saad M."/>
        </authorList>
    </citation>
    <scope>NUCLEOTIDE SEQUENCE</scope>
    <source>
        <strain evidence="8">D1-6</strain>
    </source>
</reference>
<feature type="chain" id="PRO_5044981893" evidence="7">
    <location>
        <begin position="24"/>
        <end position="473"/>
    </location>
</feature>
<keyword evidence="3 7" id="KW-0812">Transmembrane</keyword>
<keyword evidence="9" id="KW-1185">Reference proteome</keyword>
<evidence type="ECO:0000256" key="4">
    <source>
        <dbReference type="ARBA" id="ARBA00023139"/>
    </source>
</evidence>
<keyword evidence="7" id="KW-0732">Signal</keyword>
<keyword evidence="4 7" id="KW-0564">Palmitate</keyword>
<dbReference type="Gene3D" id="1.20.1600.10">
    <property type="entry name" value="Outer membrane efflux proteins (OEP)"/>
    <property type="match status" value="1"/>
</dbReference>
<dbReference type="EMBL" id="CP076114">
    <property type="protein sequence ID" value="UUD63363.1"/>
    <property type="molecule type" value="Genomic_DNA"/>
</dbReference>
<dbReference type="Pfam" id="PF02321">
    <property type="entry name" value="OEP"/>
    <property type="match status" value="2"/>
</dbReference>
<dbReference type="RefSeq" id="WP_070881322.1">
    <property type="nucleotide sequence ID" value="NZ_CP076114.1"/>
</dbReference>
<name>A0ABY5J5K6_9GAMM</name>
<comment type="subcellular location">
    <subcellularLocation>
        <location evidence="7">Cell outer membrane</location>
        <topology evidence="7">Lipid-anchor</topology>
    </subcellularLocation>
</comment>
<dbReference type="InterPro" id="IPR010131">
    <property type="entry name" value="MdtP/NodT-like"/>
</dbReference>
<dbReference type="Proteomes" id="UP000887421">
    <property type="component" value="Chromosome"/>
</dbReference>
<evidence type="ECO:0000256" key="5">
    <source>
        <dbReference type="ARBA" id="ARBA00023237"/>
    </source>
</evidence>
<evidence type="ECO:0000256" key="3">
    <source>
        <dbReference type="ARBA" id="ARBA00022692"/>
    </source>
</evidence>
<evidence type="ECO:0000256" key="7">
    <source>
        <dbReference type="RuleBase" id="RU362097"/>
    </source>
</evidence>
<feature type="signal peptide" evidence="7">
    <location>
        <begin position="1"/>
        <end position="23"/>
    </location>
</feature>
<evidence type="ECO:0000256" key="2">
    <source>
        <dbReference type="ARBA" id="ARBA00022452"/>
    </source>
</evidence>
<keyword evidence="5" id="KW-0998">Cell outer membrane</keyword>
<proteinExistence type="inferred from homology"/>
<evidence type="ECO:0000256" key="6">
    <source>
        <dbReference type="ARBA" id="ARBA00023288"/>
    </source>
</evidence>
<keyword evidence="7" id="KW-0472">Membrane</keyword>
<evidence type="ECO:0000313" key="8">
    <source>
        <dbReference type="EMBL" id="UUD63363.1"/>
    </source>
</evidence>
<keyword evidence="6 7" id="KW-0449">Lipoprotein</keyword>
<evidence type="ECO:0000256" key="1">
    <source>
        <dbReference type="ARBA" id="ARBA00007613"/>
    </source>
</evidence>
<dbReference type="NCBIfam" id="TIGR01845">
    <property type="entry name" value="outer_NodT"/>
    <property type="match status" value="1"/>
</dbReference>
<sequence>MNSSLSLPGIVLAAALLAGCASIKPPPLPGVDAPVATQWHAPRAHDGRVDELAHWWGQFNDPLMASLIEDGQYVSGTLAQAFARISDAQAARVGGIAALLPSLDAVMDASRGRSELGSALGSSSAANLQASWELDLFGANRAAAEAAQARLEAGLADWHDARVSVAAEIATTYIELRACEAQVVQAELDAQSRDETSRLTDLMADGGFQSPAEADLAAASAAQGHVTLAERRGQCENLIKSLVALTARDEPQLRSELAAADAQLPQPAEFNVAAVPAQVLVQRPDIYAAARDVVVASAESAEAQALRWPRVTLNGSIGSTRIKEQGGASSNGTLWTVGPVAVTLPLFDGGTRRANAKAAEVRYEVATVVYAERLRNAIRDVETALVSLQSTATRGDSARRAVERFERSFRAVESRYRVGTASLFELEDARRSMVSARVALIELQRERIASWISLYRAVGGGWSAAALEQISGV</sequence>
<organism evidence="8 9">
    <name type="scientific">Phytopseudomonas seleniipraecipitans</name>
    <dbReference type="NCBI Taxonomy" id="640205"/>
    <lineage>
        <taxon>Bacteria</taxon>
        <taxon>Pseudomonadati</taxon>
        <taxon>Pseudomonadota</taxon>
        <taxon>Gammaproteobacteria</taxon>
        <taxon>Pseudomonadales</taxon>
        <taxon>Pseudomonadaceae</taxon>
        <taxon>Phytopseudomonas</taxon>
    </lineage>
</organism>
<dbReference type="PANTHER" id="PTHR30203">
    <property type="entry name" value="OUTER MEMBRANE CATION EFFLUX PROTEIN"/>
    <property type="match status" value="1"/>
</dbReference>
<dbReference type="PANTHER" id="PTHR30203:SF29">
    <property type="entry name" value="PROTEIN CYAE"/>
    <property type="match status" value="1"/>
</dbReference>
<keyword evidence="2 7" id="KW-1134">Transmembrane beta strand</keyword>
<comment type="similarity">
    <text evidence="1 7">Belongs to the outer membrane factor (OMF) (TC 1.B.17) family.</text>
</comment>
<gene>
    <name evidence="8" type="ORF">D16iCDA_16965</name>
</gene>
<protein>
    <submittedName>
        <fullName evidence="8">Efflux transporter outer membrane subunit</fullName>
    </submittedName>
</protein>